<dbReference type="Gene3D" id="3.90.550.10">
    <property type="entry name" value="Spore Coat Polysaccharide Biosynthesis Protein SpsA, Chain A"/>
    <property type="match status" value="1"/>
</dbReference>
<reference evidence="6" key="1">
    <citation type="submission" date="2016-10" db="EMBL/GenBank/DDBJ databases">
        <title>Draft Genome Sequence of Nocardioides luteus Strain BAFB, an Alkane-Degrading Bacterium Isolated from JP-7 Polluted Soil.</title>
        <authorList>
            <person name="Brown L."/>
            <person name="Ruiz O.N."/>
            <person name="Gunasekera T."/>
        </authorList>
    </citation>
    <scope>NUCLEOTIDE SEQUENCE [LARGE SCALE GENOMIC DNA]</scope>
    <source>
        <strain evidence="6">BAFB</strain>
    </source>
</reference>
<evidence type="ECO:0000256" key="1">
    <source>
        <dbReference type="ARBA" id="ARBA00004776"/>
    </source>
</evidence>
<keyword evidence="7" id="KW-1185">Reference proteome</keyword>
<evidence type="ECO:0000259" key="5">
    <source>
        <dbReference type="Pfam" id="PF00535"/>
    </source>
</evidence>
<comment type="pathway">
    <text evidence="1">Cell wall biogenesis; cell wall polysaccharide biosynthesis.</text>
</comment>
<keyword evidence="4 6" id="KW-0808">Transferase</keyword>
<accession>A0A1J4MYJ6</accession>
<evidence type="ECO:0000256" key="4">
    <source>
        <dbReference type="ARBA" id="ARBA00022679"/>
    </source>
</evidence>
<dbReference type="PANTHER" id="PTHR43179:SF12">
    <property type="entry name" value="GALACTOFURANOSYLTRANSFERASE GLFT2"/>
    <property type="match status" value="1"/>
</dbReference>
<dbReference type="InterPro" id="IPR001173">
    <property type="entry name" value="Glyco_trans_2-like"/>
</dbReference>
<dbReference type="OrthoDB" id="7665907at2"/>
<dbReference type="InterPro" id="IPR029044">
    <property type="entry name" value="Nucleotide-diphossugar_trans"/>
</dbReference>
<organism evidence="6 7">
    <name type="scientific">Nocardioides luteus</name>
    <dbReference type="NCBI Taxonomy" id="1844"/>
    <lineage>
        <taxon>Bacteria</taxon>
        <taxon>Bacillati</taxon>
        <taxon>Actinomycetota</taxon>
        <taxon>Actinomycetes</taxon>
        <taxon>Propionibacteriales</taxon>
        <taxon>Nocardioidaceae</taxon>
        <taxon>Nocardioides</taxon>
    </lineage>
</organism>
<dbReference type="EMBL" id="JZDQ02000055">
    <property type="protein sequence ID" value="OIJ23767.1"/>
    <property type="molecule type" value="Genomic_DNA"/>
</dbReference>
<gene>
    <name evidence="6" type="ORF">UG56_026220</name>
</gene>
<evidence type="ECO:0000256" key="3">
    <source>
        <dbReference type="ARBA" id="ARBA00022676"/>
    </source>
</evidence>
<keyword evidence="3" id="KW-0328">Glycosyltransferase</keyword>
<dbReference type="STRING" id="1844.UG56_026220"/>
<dbReference type="SUPFAM" id="SSF53448">
    <property type="entry name" value="Nucleotide-diphospho-sugar transferases"/>
    <property type="match status" value="1"/>
</dbReference>
<feature type="domain" description="Glycosyltransferase 2-like" evidence="5">
    <location>
        <begin position="10"/>
        <end position="111"/>
    </location>
</feature>
<comment type="caution">
    <text evidence="6">The sequence shown here is derived from an EMBL/GenBank/DDBJ whole genome shotgun (WGS) entry which is preliminary data.</text>
</comment>
<evidence type="ECO:0000256" key="2">
    <source>
        <dbReference type="ARBA" id="ARBA00006739"/>
    </source>
</evidence>
<dbReference type="Proteomes" id="UP000033772">
    <property type="component" value="Unassembled WGS sequence"/>
</dbReference>
<evidence type="ECO:0000313" key="6">
    <source>
        <dbReference type="EMBL" id="OIJ23767.1"/>
    </source>
</evidence>
<evidence type="ECO:0000313" key="7">
    <source>
        <dbReference type="Proteomes" id="UP000033772"/>
    </source>
</evidence>
<name>A0A1J4MYJ6_9ACTN</name>
<dbReference type="Pfam" id="PF00535">
    <property type="entry name" value="Glycos_transf_2"/>
    <property type="match status" value="1"/>
</dbReference>
<dbReference type="AlphaFoldDB" id="A0A1J4MYJ6"/>
<dbReference type="GO" id="GO:0016757">
    <property type="term" value="F:glycosyltransferase activity"/>
    <property type="evidence" value="ECO:0007669"/>
    <property type="project" value="UniProtKB-KW"/>
</dbReference>
<dbReference type="PANTHER" id="PTHR43179">
    <property type="entry name" value="RHAMNOSYLTRANSFERASE WBBL"/>
    <property type="match status" value="1"/>
</dbReference>
<protein>
    <submittedName>
        <fullName evidence="6">Glycosyl transferase</fullName>
    </submittedName>
</protein>
<dbReference type="RefSeq" id="WP_045549487.1">
    <property type="nucleotide sequence ID" value="NZ_JZDQ02000055.1"/>
</dbReference>
<comment type="similarity">
    <text evidence="2">Belongs to the glycosyltransferase 2 family.</text>
</comment>
<sequence>MSTTRETVAIVVVTYNRADMLRGLLDGLTKLDQPADAVIVVNNASTDHTAQVLAEAVTPNLQVIDSPENLGGAGGFHLGTKAAVEQGWDRLYLIDDDVVPAHDCLAVLLAQDEDCLFSVREDRNGDLIELAALKFDLRNPLAIKPKTAAVMDTYPTRAAMPERVPVENVAFEGFMIRRTVLEEIGLPDPSYFIFYDDVDLAIRARRSGRTIWAVRDAVLVRQLDFSQQHDLAGWKGFYMYRNLFVVHLRYGENVLVRLKPWLITAAVVLLSPLRGGKHEAVNVIKALRAARGMRTVPTSS</sequence>
<proteinExistence type="inferred from homology"/>